<evidence type="ECO:0000313" key="2">
    <source>
        <dbReference type="EMBL" id="KAF0327188.1"/>
    </source>
</evidence>
<dbReference type="EMBL" id="WOWK01000025">
    <property type="protein sequence ID" value="KAF0327188.1"/>
    <property type="molecule type" value="Genomic_DNA"/>
</dbReference>
<organism evidence="2 3">
    <name type="scientific">Colletotrichum asianum</name>
    <dbReference type="NCBI Taxonomy" id="702518"/>
    <lineage>
        <taxon>Eukaryota</taxon>
        <taxon>Fungi</taxon>
        <taxon>Dikarya</taxon>
        <taxon>Ascomycota</taxon>
        <taxon>Pezizomycotina</taxon>
        <taxon>Sordariomycetes</taxon>
        <taxon>Hypocreomycetidae</taxon>
        <taxon>Glomerellales</taxon>
        <taxon>Glomerellaceae</taxon>
        <taxon>Colletotrichum</taxon>
        <taxon>Colletotrichum gloeosporioides species complex</taxon>
    </lineage>
</organism>
<comment type="caution">
    <text evidence="2">The sequence shown here is derived from an EMBL/GenBank/DDBJ whole genome shotgun (WGS) entry which is preliminary data.</text>
</comment>
<dbReference type="Proteomes" id="UP000434172">
    <property type="component" value="Unassembled WGS sequence"/>
</dbReference>
<gene>
    <name evidence="2" type="ORF">GQ607_005671</name>
</gene>
<evidence type="ECO:0000256" key="1">
    <source>
        <dbReference type="SAM" id="MobiDB-lite"/>
    </source>
</evidence>
<proteinExistence type="predicted"/>
<feature type="compositionally biased region" description="Basic and acidic residues" evidence="1">
    <location>
        <begin position="126"/>
        <end position="136"/>
    </location>
</feature>
<evidence type="ECO:0000313" key="3">
    <source>
        <dbReference type="Proteomes" id="UP000434172"/>
    </source>
</evidence>
<feature type="compositionally biased region" description="Basic and acidic residues" evidence="1">
    <location>
        <begin position="49"/>
        <end position="79"/>
    </location>
</feature>
<feature type="non-terminal residue" evidence="2">
    <location>
        <position position="246"/>
    </location>
</feature>
<sequence>TRAHQRPDIELRAIRDAQDDLILEGPISVCWPSVFMSLSRPQSRGKGRLQPENRRRKTTRADHDPHHAPHQETPPRREPTTPSKTPASPNRHGADAYPCPSQIKPRPQKPARFSSNWKSVPADPTTSRRDDPDDGKQITTLDSRPAATLGGSPHTLCCGNVRRGAWASTNTNKTLLATADLTGGNVQLRSGTDHVPLNGVLLPHIAKDRLKRFARRGRQWLPATWLTGGNLTAISDCLKHVKRDWR</sequence>
<dbReference type="AlphaFoldDB" id="A0A8H3ZPR4"/>
<accession>A0A8H3ZPR4</accession>
<reference evidence="2 3" key="1">
    <citation type="submission" date="2019-12" db="EMBL/GenBank/DDBJ databases">
        <title>A genome sequence resource for the geographically widespread anthracnose pathogen Colletotrichum asianum.</title>
        <authorList>
            <person name="Meng Y."/>
        </authorList>
    </citation>
    <scope>NUCLEOTIDE SEQUENCE [LARGE SCALE GENOMIC DNA]</scope>
    <source>
        <strain evidence="2 3">ICMP 18580</strain>
    </source>
</reference>
<keyword evidence="3" id="KW-1185">Reference proteome</keyword>
<name>A0A8H3ZPR4_9PEZI</name>
<protein>
    <submittedName>
        <fullName evidence="2">Uncharacterized protein</fullName>
    </submittedName>
</protein>
<feature type="region of interest" description="Disordered" evidence="1">
    <location>
        <begin position="39"/>
        <end position="151"/>
    </location>
</feature>